<reference evidence="1" key="1">
    <citation type="submission" date="2022-03" db="EMBL/GenBank/DDBJ databases">
        <authorList>
            <person name="Sayadi A."/>
        </authorList>
    </citation>
    <scope>NUCLEOTIDE SEQUENCE</scope>
</reference>
<proteinExistence type="predicted"/>
<accession>A0A9P0LQS2</accession>
<dbReference type="EMBL" id="CAKOFQ010007448">
    <property type="protein sequence ID" value="CAH2001410.1"/>
    <property type="molecule type" value="Genomic_DNA"/>
</dbReference>
<evidence type="ECO:0000313" key="2">
    <source>
        <dbReference type="Proteomes" id="UP001152888"/>
    </source>
</evidence>
<organism evidence="1 2">
    <name type="scientific">Acanthoscelides obtectus</name>
    <name type="common">Bean weevil</name>
    <name type="synonym">Bruchus obtectus</name>
    <dbReference type="NCBI Taxonomy" id="200917"/>
    <lineage>
        <taxon>Eukaryota</taxon>
        <taxon>Metazoa</taxon>
        <taxon>Ecdysozoa</taxon>
        <taxon>Arthropoda</taxon>
        <taxon>Hexapoda</taxon>
        <taxon>Insecta</taxon>
        <taxon>Pterygota</taxon>
        <taxon>Neoptera</taxon>
        <taxon>Endopterygota</taxon>
        <taxon>Coleoptera</taxon>
        <taxon>Polyphaga</taxon>
        <taxon>Cucujiformia</taxon>
        <taxon>Chrysomeloidea</taxon>
        <taxon>Chrysomelidae</taxon>
        <taxon>Bruchinae</taxon>
        <taxon>Bruchini</taxon>
        <taxon>Acanthoscelides</taxon>
    </lineage>
</organism>
<keyword evidence="2" id="KW-1185">Reference proteome</keyword>
<gene>
    <name evidence="1" type="ORF">ACAOBT_LOCUS26181</name>
</gene>
<comment type="caution">
    <text evidence="1">The sequence shown here is derived from an EMBL/GenBank/DDBJ whole genome shotgun (WGS) entry which is preliminary data.</text>
</comment>
<name>A0A9P0LQS2_ACAOB</name>
<dbReference type="AlphaFoldDB" id="A0A9P0LQS2"/>
<evidence type="ECO:0000313" key="1">
    <source>
        <dbReference type="EMBL" id="CAH2001410.1"/>
    </source>
</evidence>
<sequence>MLENIMGNIQVSYDCDTDLTETMTQKTETAASNTFSDVLEMDHNYQMREASQVDIEAGGSDSEILSMTTGQVHEVRTKEKDKTKNTLTCPISCREIRLCSDAEGKMLRAACNKNANF</sequence>
<protein>
    <submittedName>
        <fullName evidence="1">Uncharacterized protein</fullName>
    </submittedName>
</protein>
<dbReference type="Proteomes" id="UP001152888">
    <property type="component" value="Unassembled WGS sequence"/>
</dbReference>